<dbReference type="PANTHER" id="PTHR34501">
    <property type="entry name" value="PROTEIN YDDL-RELATED"/>
    <property type="match status" value="1"/>
</dbReference>
<dbReference type="InterPro" id="IPR033900">
    <property type="entry name" value="Gram_neg_porin_domain"/>
</dbReference>
<evidence type="ECO:0000256" key="5">
    <source>
        <dbReference type="ARBA" id="ARBA00022692"/>
    </source>
</evidence>
<evidence type="ECO:0000256" key="3">
    <source>
        <dbReference type="ARBA" id="ARBA00022448"/>
    </source>
</evidence>
<name>B2T0Q3_PARPJ</name>
<dbReference type="EMBL" id="CP001052">
    <property type="protein sequence ID" value="ACD14623.1"/>
    <property type="molecule type" value="Genomic_DNA"/>
</dbReference>
<dbReference type="SUPFAM" id="SSF56935">
    <property type="entry name" value="Porins"/>
    <property type="match status" value="1"/>
</dbReference>
<keyword evidence="5" id="KW-0812">Transmembrane</keyword>
<dbReference type="InterPro" id="IPR050298">
    <property type="entry name" value="Gram-neg_bact_OMP"/>
</dbReference>
<dbReference type="Pfam" id="PF13609">
    <property type="entry name" value="Porin_4"/>
    <property type="match status" value="1"/>
</dbReference>
<evidence type="ECO:0000256" key="9">
    <source>
        <dbReference type="ARBA" id="ARBA00023136"/>
    </source>
</evidence>
<comment type="subunit">
    <text evidence="2">Homotrimer.</text>
</comment>
<dbReference type="RefSeq" id="WP_012431274.1">
    <property type="nucleotide sequence ID" value="NC_010681.1"/>
</dbReference>
<keyword evidence="9" id="KW-0472">Membrane</keyword>
<keyword evidence="6" id="KW-0732">Signal</keyword>
<dbReference type="OrthoDB" id="9128909at2"/>
<dbReference type="STRING" id="398527.Bphyt_0189"/>
<keyword evidence="7" id="KW-0406">Ion transport</keyword>
<dbReference type="CDD" id="cd00342">
    <property type="entry name" value="gram_neg_porins"/>
    <property type="match status" value="1"/>
</dbReference>
<dbReference type="GO" id="GO:0046930">
    <property type="term" value="C:pore complex"/>
    <property type="evidence" value="ECO:0007669"/>
    <property type="project" value="UniProtKB-KW"/>
</dbReference>
<evidence type="ECO:0000259" key="11">
    <source>
        <dbReference type="Pfam" id="PF13609"/>
    </source>
</evidence>
<evidence type="ECO:0000256" key="10">
    <source>
        <dbReference type="ARBA" id="ARBA00023237"/>
    </source>
</evidence>
<evidence type="ECO:0000256" key="1">
    <source>
        <dbReference type="ARBA" id="ARBA00004571"/>
    </source>
</evidence>
<dbReference type="Proteomes" id="UP000001739">
    <property type="component" value="Chromosome 1"/>
</dbReference>
<feature type="domain" description="Porin" evidence="11">
    <location>
        <begin position="9"/>
        <end position="329"/>
    </location>
</feature>
<dbReference type="InterPro" id="IPR023614">
    <property type="entry name" value="Porin_dom_sf"/>
</dbReference>
<evidence type="ECO:0000256" key="8">
    <source>
        <dbReference type="ARBA" id="ARBA00023114"/>
    </source>
</evidence>
<comment type="subcellular location">
    <subcellularLocation>
        <location evidence="1">Cell outer membrane</location>
        <topology evidence="1">Multi-pass membrane protein</topology>
    </subcellularLocation>
</comment>
<evidence type="ECO:0000313" key="12">
    <source>
        <dbReference type="EMBL" id="ACD14623.1"/>
    </source>
</evidence>
<dbReference type="PANTHER" id="PTHR34501:SF9">
    <property type="entry name" value="MAJOR OUTER MEMBRANE PROTEIN P.IA"/>
    <property type="match status" value="1"/>
</dbReference>
<evidence type="ECO:0000256" key="2">
    <source>
        <dbReference type="ARBA" id="ARBA00011233"/>
    </source>
</evidence>
<accession>B2T0Q3</accession>
<sequence>MVGIVGLHAHAAWSQSAVTLYGVIDEAIRYDNHQTRDGGHNITMGTGGALLGSRWGLRGTEDLGGGSKAIFVLESGFVANTGALAFSTPGGQQRLFGRQAFVGFSHQGLGTVTFGRQYALAYLMGSAHDVFGFANYAATWGFQSAGLVGGARLDNTVQYTSDKLFGFTVSGAYTFGGVAGDIHRYSSPAVSLSYDVGPLNIGAVYQQVNNIGGATPASTQYGNTYFGIAIPDSSQKIAMVGATYALAQAKIYAQYIFSHVYPADYRNDSFSVGASYLFTPSIELRGAAYVDILHHADGEGTRVTAGPILLYHLSKRTDLYSGVNYNHLTGQWTKLASTSGFTQSFNGYNSLFEGVVGMIHRF</sequence>
<dbReference type="AlphaFoldDB" id="B2T0Q3"/>
<evidence type="ECO:0000256" key="7">
    <source>
        <dbReference type="ARBA" id="ARBA00023065"/>
    </source>
</evidence>
<evidence type="ECO:0000256" key="4">
    <source>
        <dbReference type="ARBA" id="ARBA00022452"/>
    </source>
</evidence>
<protein>
    <submittedName>
        <fullName evidence="12">Porin Gram-negative type</fullName>
    </submittedName>
</protein>
<keyword evidence="10" id="KW-0998">Cell outer membrane</keyword>
<evidence type="ECO:0000256" key="6">
    <source>
        <dbReference type="ARBA" id="ARBA00022729"/>
    </source>
</evidence>
<dbReference type="eggNOG" id="COG3203">
    <property type="taxonomic scope" value="Bacteria"/>
</dbReference>
<dbReference type="GO" id="GO:0009279">
    <property type="term" value="C:cell outer membrane"/>
    <property type="evidence" value="ECO:0007669"/>
    <property type="project" value="UniProtKB-SubCell"/>
</dbReference>
<keyword evidence="8" id="KW-0626">Porin</keyword>
<evidence type="ECO:0000313" key="13">
    <source>
        <dbReference type="Proteomes" id="UP000001739"/>
    </source>
</evidence>
<proteinExistence type="predicted"/>
<keyword evidence="4" id="KW-1134">Transmembrane beta strand</keyword>
<dbReference type="GO" id="GO:0006811">
    <property type="term" value="P:monoatomic ion transport"/>
    <property type="evidence" value="ECO:0007669"/>
    <property type="project" value="UniProtKB-KW"/>
</dbReference>
<dbReference type="HOGENOM" id="CLU_038238_2_2_4"/>
<dbReference type="GO" id="GO:0015288">
    <property type="term" value="F:porin activity"/>
    <property type="evidence" value="ECO:0007669"/>
    <property type="project" value="UniProtKB-KW"/>
</dbReference>
<keyword evidence="3" id="KW-0813">Transport</keyword>
<reference evidence="12 13" key="1">
    <citation type="journal article" date="2011" name="J. Bacteriol.">
        <title>Complete genome sequence of the plant growth-promoting endophyte Burkholderia phytofirmans strain PsJN.</title>
        <authorList>
            <person name="Weilharter A."/>
            <person name="Mitter B."/>
            <person name="Shin M.V."/>
            <person name="Chain P.S."/>
            <person name="Nowak J."/>
            <person name="Sessitsch A."/>
        </authorList>
    </citation>
    <scope>NUCLEOTIDE SEQUENCE [LARGE SCALE GENOMIC DNA]</scope>
    <source>
        <strain evidence="13">DSM 17436 / LMG 22146 / PsJN</strain>
    </source>
</reference>
<dbReference type="KEGG" id="bpy:Bphyt_0189"/>
<gene>
    <name evidence="12" type="ordered locus">Bphyt_0189</name>
</gene>
<dbReference type="Gene3D" id="2.40.160.10">
    <property type="entry name" value="Porin"/>
    <property type="match status" value="1"/>
</dbReference>
<organism evidence="12 13">
    <name type="scientific">Paraburkholderia phytofirmans (strain DSM 17436 / LMG 22146 / PsJN)</name>
    <name type="common">Burkholderia phytofirmans</name>
    <dbReference type="NCBI Taxonomy" id="398527"/>
    <lineage>
        <taxon>Bacteria</taxon>
        <taxon>Pseudomonadati</taxon>
        <taxon>Pseudomonadota</taxon>
        <taxon>Betaproteobacteria</taxon>
        <taxon>Burkholderiales</taxon>
        <taxon>Burkholderiaceae</taxon>
        <taxon>Paraburkholderia</taxon>
    </lineage>
</organism>